<evidence type="ECO:0000256" key="6">
    <source>
        <dbReference type="SAM" id="SignalP"/>
    </source>
</evidence>
<accession>A0A4P2PV88</accession>
<keyword evidence="2" id="KW-1134">Transmembrane beta strand</keyword>
<dbReference type="Proteomes" id="UP000295781">
    <property type="component" value="Chromosome"/>
</dbReference>
<comment type="subcellular location">
    <subcellularLocation>
        <location evidence="1">Membrane</location>
    </subcellularLocation>
</comment>
<gene>
    <name evidence="8" type="ORF">SOCEGT47_010860</name>
</gene>
<organism evidence="8 9">
    <name type="scientific">Sorangium cellulosum</name>
    <name type="common">Polyangium cellulosum</name>
    <dbReference type="NCBI Taxonomy" id="56"/>
    <lineage>
        <taxon>Bacteria</taxon>
        <taxon>Pseudomonadati</taxon>
        <taxon>Myxococcota</taxon>
        <taxon>Polyangia</taxon>
        <taxon>Polyangiales</taxon>
        <taxon>Polyangiaceae</taxon>
        <taxon>Sorangium</taxon>
    </lineage>
</organism>
<evidence type="ECO:0000256" key="1">
    <source>
        <dbReference type="ARBA" id="ARBA00004370"/>
    </source>
</evidence>
<dbReference type="InterPro" id="IPR039910">
    <property type="entry name" value="D15-like"/>
</dbReference>
<keyword evidence="6" id="KW-0732">Signal</keyword>
<dbReference type="Gene3D" id="2.40.160.50">
    <property type="entry name" value="membrane protein fhac: a member of the omp85/tpsb transporter family"/>
    <property type="match status" value="1"/>
</dbReference>
<feature type="signal peptide" evidence="6">
    <location>
        <begin position="1"/>
        <end position="22"/>
    </location>
</feature>
<dbReference type="GO" id="GO:0019867">
    <property type="term" value="C:outer membrane"/>
    <property type="evidence" value="ECO:0007669"/>
    <property type="project" value="InterPro"/>
</dbReference>
<dbReference type="PROSITE" id="PS51779">
    <property type="entry name" value="POTRA"/>
    <property type="match status" value="1"/>
</dbReference>
<keyword evidence="4" id="KW-0472">Membrane</keyword>
<evidence type="ECO:0000256" key="2">
    <source>
        <dbReference type="ARBA" id="ARBA00022452"/>
    </source>
</evidence>
<feature type="region of interest" description="Disordered" evidence="5">
    <location>
        <begin position="44"/>
        <end position="95"/>
    </location>
</feature>
<dbReference type="Gene3D" id="3.10.20.310">
    <property type="entry name" value="membrane protein fhac"/>
    <property type="match status" value="2"/>
</dbReference>
<evidence type="ECO:0000256" key="4">
    <source>
        <dbReference type="ARBA" id="ARBA00023136"/>
    </source>
</evidence>
<reference evidence="8 9" key="1">
    <citation type="submission" date="2015-09" db="EMBL/GenBank/DDBJ databases">
        <title>Sorangium comparison.</title>
        <authorList>
            <person name="Zaburannyi N."/>
            <person name="Bunk B."/>
            <person name="Overmann J."/>
            <person name="Mueller R."/>
        </authorList>
    </citation>
    <scope>NUCLEOTIDE SEQUENCE [LARGE SCALE GENOMIC DNA]</scope>
    <source>
        <strain evidence="8 9">So ceGT47</strain>
    </source>
</reference>
<dbReference type="AlphaFoldDB" id="A0A4P2PV88"/>
<feature type="chain" id="PRO_5020446665" description="POTRA domain-containing protein" evidence="6">
    <location>
        <begin position="23"/>
        <end position="1192"/>
    </location>
</feature>
<proteinExistence type="predicted"/>
<evidence type="ECO:0000259" key="7">
    <source>
        <dbReference type="PROSITE" id="PS51779"/>
    </source>
</evidence>
<dbReference type="InterPro" id="IPR000184">
    <property type="entry name" value="Bac_surfAg_D15"/>
</dbReference>
<keyword evidence="3" id="KW-0812">Transmembrane</keyword>
<dbReference type="InterPro" id="IPR034746">
    <property type="entry name" value="POTRA"/>
</dbReference>
<evidence type="ECO:0000313" key="8">
    <source>
        <dbReference type="EMBL" id="AUX20614.1"/>
    </source>
</evidence>
<dbReference type="PANTHER" id="PTHR12815">
    <property type="entry name" value="SORTING AND ASSEMBLY MACHINERY SAMM50 PROTEIN FAMILY MEMBER"/>
    <property type="match status" value="1"/>
</dbReference>
<dbReference type="InterPro" id="IPR010827">
    <property type="entry name" value="BamA/TamA_POTRA"/>
</dbReference>
<feature type="domain" description="POTRA" evidence="7">
    <location>
        <begin position="732"/>
        <end position="806"/>
    </location>
</feature>
<dbReference type="Pfam" id="PF07244">
    <property type="entry name" value="POTRA"/>
    <property type="match status" value="3"/>
</dbReference>
<sequence>MARFRHALAPLLLGLVPLGASATPTRAEARPANPTQVAANPTQVAANPTQVAARPTQVGTNPTQVAARPTPARPTQVAARPAQVGTNPTQVAARPTQVAANPTQVGTNPTQVAANPTQVAAAPTQVAPTEATDVPALREPIALGPLAGKPIVDIEIVVQGDRWLAAPPPITRVKRGEPLSADAARRAMRELLGSGRFARAWAEAHLAANGAVLRISVLPRRRIATIQITGGALDRQDTLEAAGVSEGGEITAPGLAEVAPRLRAFYAQHGYPAARVAVRAVDTDDGAQIVLALDIEAGAPRTVSQRVFVVDPRADRELGALKQRYRLGVGARIDEPAFAEADREMADLLRRNGFHYAEVSHRVLAVGPNNYLYVYLQPGSRIVPAFDGNRAFDDDALEAALELGEATATRPGDLADRLRSFYIERGFLDAEVTPSLGGTPADPVRYLVFTIREHEQVRVTKRVFPCLTGELSADDLGQEIESFLEEDLPGADGFSIPDPRVVADLFGPTRGAGGRSRPIELNPAMTYVQETYDRALKHLRDLYFSKGYLNAVVGPVSVLRATCARRSPKGACLPEPAKERVTAQCRTDALGLPLPEPPVPPALTCRPDPAKHITCAPEVTLRIPVHPGPQTQLYDLAFEGNKGFCGQADLNARDRRFCAEDAPFSERWLGAIADLEVGQPLSTLALDAARLRILDAYRDLGYAFAEVRTDIEPSPDRTRARARFIIAERDRVTVKGLVVKGATRTDERLILRRVLLREGAPFRQSQARLSEERIATLGPFSSVSIALEDPDVPQKDKRVIISVVEQLPQYLNPQIGFSTGEGIRFAFEYGHRNIGGLAIGLTMRIQLSYLFEFMIPDATARRHYENLSGDLQLERRNTVSITLPDIGLGPLVSLSLSGIDVRDNQLDFGFTKQALIPAITYRPRRAVTTQLAVSTELNDVGFFQDTDREKKSDILNQLRMPEGKTIALAQRLDASWDTRDSPFAATEGFLLSGGVEHVDAFDRDDTGSAFRESHFLRFTGRVSGYIPFTERPSLVLALSLSGGYIQPLVAESGTYPDRLFFLGGVDSLRSHLAESLYPEDGLDEARRAVGSGGNVELYDIPRGGTVVLNPRAELRVPLTDLLQLGLFLDAGNLWVRARNVNLDPRTLRYALGAGLRVNTPIGPLALDYGFNLAPREELQEGTGALHFSVGLF</sequence>
<evidence type="ECO:0000313" key="9">
    <source>
        <dbReference type="Proteomes" id="UP000295781"/>
    </source>
</evidence>
<protein>
    <recommendedName>
        <fullName evidence="7">POTRA domain-containing protein</fullName>
    </recommendedName>
</protein>
<dbReference type="EMBL" id="CP012670">
    <property type="protein sequence ID" value="AUX20614.1"/>
    <property type="molecule type" value="Genomic_DNA"/>
</dbReference>
<evidence type="ECO:0000256" key="3">
    <source>
        <dbReference type="ARBA" id="ARBA00022692"/>
    </source>
</evidence>
<dbReference type="RefSeq" id="WP_242515912.1">
    <property type="nucleotide sequence ID" value="NZ_CP012670.1"/>
</dbReference>
<dbReference type="PANTHER" id="PTHR12815:SF18">
    <property type="entry name" value="SORTING AND ASSEMBLY MACHINERY COMPONENT 50 HOMOLOG"/>
    <property type="match status" value="1"/>
</dbReference>
<dbReference type="Pfam" id="PF01103">
    <property type="entry name" value="Omp85"/>
    <property type="match status" value="1"/>
</dbReference>
<name>A0A4P2PV88_SORCE</name>
<evidence type="ECO:0000256" key="5">
    <source>
        <dbReference type="SAM" id="MobiDB-lite"/>
    </source>
</evidence>